<reference evidence="1 2" key="1">
    <citation type="submission" date="2016-10" db="EMBL/GenBank/DDBJ databases">
        <authorList>
            <person name="de Groot N.N."/>
        </authorList>
    </citation>
    <scope>NUCLEOTIDE SEQUENCE [LARGE SCALE GENOMIC DNA]</scope>
    <source>
        <strain evidence="1 2">DSM 21633</strain>
    </source>
</reference>
<evidence type="ECO:0000313" key="1">
    <source>
        <dbReference type="EMBL" id="SEQ25269.1"/>
    </source>
</evidence>
<gene>
    <name evidence="1" type="ORF">SAMN05216362_10970</name>
</gene>
<dbReference type="Pfam" id="PF20074">
    <property type="entry name" value="DUF6470"/>
    <property type="match status" value="1"/>
</dbReference>
<dbReference type="EMBL" id="FOES01000009">
    <property type="protein sequence ID" value="SEQ25269.1"/>
    <property type="molecule type" value="Genomic_DNA"/>
</dbReference>
<dbReference type="STRING" id="571933.SAMN05216362_10970"/>
<dbReference type="AlphaFoldDB" id="A0A1H9EHY1"/>
<evidence type="ECO:0008006" key="3">
    <source>
        <dbReference type="Google" id="ProtNLM"/>
    </source>
</evidence>
<dbReference type="Proteomes" id="UP000199427">
    <property type="component" value="Unassembled WGS sequence"/>
</dbReference>
<keyword evidence="2" id="KW-1185">Reference proteome</keyword>
<evidence type="ECO:0000313" key="2">
    <source>
        <dbReference type="Proteomes" id="UP000199427"/>
    </source>
</evidence>
<proteinExistence type="predicted"/>
<sequence>MIIVDFPKLNITQQAGLIGINTRPGQLSIKQPKADLNIQQPPADLKFERKPSKLTIDQSQVWKELNIIGPLESTKQNAEEGEKKVLEGMAKVANEGDRLMRIENGGDQIPEIAKQNTFKEYQPIQMEWIPSNFAVKFKYEPGEVKINAKANKPIIEANANSPIIQYEKSEMNIYLEQEPYIEINFDNVKYKNLGFEMHI</sequence>
<organism evidence="1 2">
    <name type="scientific">Piscibacillus halophilus</name>
    <dbReference type="NCBI Taxonomy" id="571933"/>
    <lineage>
        <taxon>Bacteria</taxon>
        <taxon>Bacillati</taxon>
        <taxon>Bacillota</taxon>
        <taxon>Bacilli</taxon>
        <taxon>Bacillales</taxon>
        <taxon>Bacillaceae</taxon>
        <taxon>Piscibacillus</taxon>
    </lineage>
</organism>
<accession>A0A1H9EHY1</accession>
<protein>
    <recommendedName>
        <fullName evidence="3">YviE</fullName>
    </recommendedName>
</protein>
<dbReference type="InterPro" id="IPR045527">
    <property type="entry name" value="DUF6470"/>
</dbReference>
<name>A0A1H9EHY1_9BACI</name>